<dbReference type="EMBL" id="CP011387">
    <property type="protein sequence ID" value="ANE43637.1"/>
    <property type="molecule type" value="Genomic_DNA"/>
</dbReference>
<organism evidence="3 4">
    <name type="scientific">Deinococcus puniceus</name>
    <dbReference type="NCBI Taxonomy" id="1182568"/>
    <lineage>
        <taxon>Bacteria</taxon>
        <taxon>Thermotogati</taxon>
        <taxon>Deinococcota</taxon>
        <taxon>Deinococci</taxon>
        <taxon>Deinococcales</taxon>
        <taxon>Deinococcaceae</taxon>
        <taxon>Deinococcus</taxon>
    </lineage>
</organism>
<dbReference type="InterPro" id="IPR000182">
    <property type="entry name" value="GNAT_dom"/>
</dbReference>
<feature type="domain" description="N-acetyltransferase" evidence="2">
    <location>
        <begin position="13"/>
        <end position="99"/>
    </location>
</feature>
<evidence type="ECO:0000313" key="4">
    <source>
        <dbReference type="Proteomes" id="UP000077363"/>
    </source>
</evidence>
<dbReference type="InterPro" id="IPR031165">
    <property type="entry name" value="GNAT_YJDJ"/>
</dbReference>
<dbReference type="RefSeq" id="WP_064014705.1">
    <property type="nucleotide sequence ID" value="NZ_CP011387.1"/>
</dbReference>
<evidence type="ECO:0000259" key="2">
    <source>
        <dbReference type="PROSITE" id="PS51729"/>
    </source>
</evidence>
<proteinExistence type="predicted"/>
<sequence>MTANEPAPSTEVHNNEAERRYELKLAGRVVGVAEYRPAGPSIMLTHTEIEEGHEGQGLGKILVRAALDDARARNVDVVPMCPFVAAFIREHAEYLDLVQPQQRGMFGL</sequence>
<dbReference type="SUPFAM" id="SSF55729">
    <property type="entry name" value="Acyl-CoA N-acyltransferases (Nat)"/>
    <property type="match status" value="1"/>
</dbReference>
<protein>
    <submittedName>
        <fullName evidence="3">Acetyltransferase</fullName>
    </submittedName>
</protein>
<evidence type="ECO:0000313" key="3">
    <source>
        <dbReference type="EMBL" id="ANE43637.1"/>
    </source>
</evidence>
<gene>
    <name evidence="3" type="ORF">SU48_07485</name>
</gene>
<feature type="domain" description="N-acetyltransferase" evidence="1">
    <location>
        <begin position="1"/>
        <end position="108"/>
    </location>
</feature>
<dbReference type="STRING" id="1182568.SU48_07485"/>
<dbReference type="PANTHER" id="PTHR31435">
    <property type="entry name" value="PROTEIN NATD1"/>
    <property type="match status" value="1"/>
</dbReference>
<dbReference type="CDD" id="cd04301">
    <property type="entry name" value="NAT_SF"/>
    <property type="match status" value="1"/>
</dbReference>
<accession>A0A172T9M3</accession>
<dbReference type="PANTHER" id="PTHR31435:SF10">
    <property type="entry name" value="BSR4717 PROTEIN"/>
    <property type="match status" value="1"/>
</dbReference>
<dbReference type="AlphaFoldDB" id="A0A172T9M3"/>
<dbReference type="PATRIC" id="fig|1182568.3.peg.1556"/>
<keyword evidence="4" id="KW-1185">Reference proteome</keyword>
<dbReference type="KEGG" id="dpu:SU48_07485"/>
<dbReference type="OrthoDB" id="9793389at2"/>
<name>A0A172T9M3_9DEIO</name>
<dbReference type="Gene3D" id="3.40.630.30">
    <property type="match status" value="1"/>
</dbReference>
<keyword evidence="3" id="KW-0808">Transferase</keyword>
<evidence type="ECO:0000259" key="1">
    <source>
        <dbReference type="PROSITE" id="PS51186"/>
    </source>
</evidence>
<dbReference type="InterPro" id="IPR016181">
    <property type="entry name" value="Acyl_CoA_acyltransferase"/>
</dbReference>
<dbReference type="Proteomes" id="UP000077363">
    <property type="component" value="Chromosome"/>
</dbReference>
<dbReference type="Pfam" id="PF14542">
    <property type="entry name" value="Acetyltransf_CG"/>
    <property type="match status" value="1"/>
</dbReference>
<dbReference type="PROSITE" id="PS51729">
    <property type="entry name" value="GNAT_YJDJ"/>
    <property type="match status" value="1"/>
</dbReference>
<dbReference type="PROSITE" id="PS51186">
    <property type="entry name" value="GNAT"/>
    <property type="match status" value="1"/>
</dbReference>
<dbReference type="InterPro" id="IPR045057">
    <property type="entry name" value="Gcn5-rel_NAT"/>
</dbReference>
<reference evidence="3 4" key="1">
    <citation type="submission" date="2015-01" db="EMBL/GenBank/DDBJ databases">
        <title>Deinococcus puniceus/DY1/ whole genome sequencing.</title>
        <authorList>
            <person name="Kim M.K."/>
            <person name="Srinivasan S."/>
            <person name="Lee J.-J."/>
        </authorList>
    </citation>
    <scope>NUCLEOTIDE SEQUENCE [LARGE SCALE GENOMIC DNA]</scope>
    <source>
        <strain evidence="3 4">DY1</strain>
    </source>
</reference>
<dbReference type="GO" id="GO:0016747">
    <property type="term" value="F:acyltransferase activity, transferring groups other than amino-acyl groups"/>
    <property type="evidence" value="ECO:0007669"/>
    <property type="project" value="InterPro"/>
</dbReference>